<comment type="similarity">
    <text evidence="2">Belongs to the purine-cytosine permease (2.A.39) family.</text>
</comment>
<keyword evidence="4 6" id="KW-1133">Transmembrane helix</keyword>
<dbReference type="FunFam" id="1.10.4160.10:FF:000001">
    <property type="entry name" value="Uracil permease, putative"/>
    <property type="match status" value="1"/>
</dbReference>
<evidence type="ECO:0000256" key="1">
    <source>
        <dbReference type="ARBA" id="ARBA00004141"/>
    </source>
</evidence>
<feature type="transmembrane region" description="Helical" evidence="6">
    <location>
        <begin position="413"/>
        <end position="436"/>
    </location>
</feature>
<keyword evidence="5 6" id="KW-0472">Membrane</keyword>
<evidence type="ECO:0000256" key="6">
    <source>
        <dbReference type="SAM" id="Phobius"/>
    </source>
</evidence>
<keyword evidence="8" id="KW-1185">Reference proteome</keyword>
<feature type="transmembrane region" description="Helical" evidence="6">
    <location>
        <begin position="49"/>
        <end position="70"/>
    </location>
</feature>
<feature type="transmembrane region" description="Helical" evidence="6">
    <location>
        <begin position="90"/>
        <end position="112"/>
    </location>
</feature>
<comment type="subcellular location">
    <subcellularLocation>
        <location evidence="1">Membrane</location>
        <topology evidence="1">Multi-pass membrane protein</topology>
    </subcellularLocation>
</comment>
<protein>
    <submittedName>
        <fullName evidence="7">Nitrate reductase</fullName>
    </submittedName>
</protein>
<dbReference type="InterPro" id="IPR045225">
    <property type="entry name" value="Uracil/uridine/allantoin_perm"/>
</dbReference>
<comment type="caution">
    <text evidence="7">The sequence shown here is derived from an EMBL/GenBank/DDBJ whole genome shotgun (WGS) entry which is preliminary data.</text>
</comment>
<dbReference type="InterPro" id="IPR001248">
    <property type="entry name" value="Pur-cyt_permease"/>
</dbReference>
<accession>A0A6N7PRF1</accession>
<dbReference type="GO" id="GO:0005886">
    <property type="term" value="C:plasma membrane"/>
    <property type="evidence" value="ECO:0007669"/>
    <property type="project" value="TreeGrafter"/>
</dbReference>
<sequence>MSLTNEDLAPTASDKRTWGLWHFAALWVGMAVCIPTYQMASSLIDQGMSWSEALGCIALGNVIVLVPMVLNAHAGTKYGIPFPVFARASFGVLGANVPAVLRALVACGWFGIQTWFGGLALWQLLSILAPSVGEMLSSAAWKSSFVAAHPGELLGFVVFWLINLFFILRGTESIKFLETWAAPFLIGLGLLLLGWAYVRAGGFGPILSQPSKLEGAAFWAKFAPGLTAMVGFWATLSLNIPDFTRYARSQREQAIGQAIGLPPTMILFSFIGVAVTSATKIIFGETIWDPVALLARVGGALVLLFAMLGLSVATLSTNLAANVVSPANDFSNLAPAKISYKMGGVITAVVGALIMPWKLLATSGDYIFTWLVGYSALLGPIGGIMIADYFLIRRTNLDVDDLYRRGGAYEYQGGFNGPAMVALLLGVLPNLPGFLAAAVPSMADVVPGFLKTVYTYAWFVGFLVSGGLHVLFHHLFGARTKRLRSLGASG</sequence>
<feature type="transmembrane region" description="Helical" evidence="6">
    <location>
        <begin position="367"/>
        <end position="392"/>
    </location>
</feature>
<feature type="transmembrane region" description="Helical" evidence="6">
    <location>
        <begin position="119"/>
        <end position="141"/>
    </location>
</feature>
<dbReference type="Pfam" id="PF02133">
    <property type="entry name" value="Transp_cyt_pur"/>
    <property type="match status" value="1"/>
</dbReference>
<name>A0A6N7PRF1_9BACT</name>
<dbReference type="Proteomes" id="UP000440224">
    <property type="component" value="Unassembled WGS sequence"/>
</dbReference>
<dbReference type="Gene3D" id="1.10.4160.10">
    <property type="entry name" value="Hydantoin permease"/>
    <property type="match status" value="1"/>
</dbReference>
<dbReference type="RefSeq" id="WP_153819636.1">
    <property type="nucleotide sequence ID" value="NZ_WJIE01000003.1"/>
</dbReference>
<keyword evidence="3 6" id="KW-0812">Transmembrane</keyword>
<evidence type="ECO:0000256" key="5">
    <source>
        <dbReference type="ARBA" id="ARBA00023136"/>
    </source>
</evidence>
<gene>
    <name evidence="7" type="ORF">GF068_12820</name>
</gene>
<dbReference type="InterPro" id="IPR012681">
    <property type="entry name" value="NCS1"/>
</dbReference>
<evidence type="ECO:0000256" key="4">
    <source>
        <dbReference type="ARBA" id="ARBA00022989"/>
    </source>
</evidence>
<dbReference type="OrthoDB" id="9780088at2"/>
<dbReference type="PANTHER" id="PTHR30618:SF0">
    <property type="entry name" value="PURINE-URACIL PERMEASE NCS1"/>
    <property type="match status" value="1"/>
</dbReference>
<dbReference type="PANTHER" id="PTHR30618">
    <property type="entry name" value="NCS1 FAMILY PURINE/PYRIMIDINE TRANSPORTER"/>
    <property type="match status" value="1"/>
</dbReference>
<feature type="transmembrane region" description="Helical" evidence="6">
    <location>
        <begin position="295"/>
        <end position="321"/>
    </location>
</feature>
<organism evidence="7 8">
    <name type="scientific">Polyangium spumosum</name>
    <dbReference type="NCBI Taxonomy" id="889282"/>
    <lineage>
        <taxon>Bacteria</taxon>
        <taxon>Pseudomonadati</taxon>
        <taxon>Myxococcota</taxon>
        <taxon>Polyangia</taxon>
        <taxon>Polyangiales</taxon>
        <taxon>Polyangiaceae</taxon>
        <taxon>Polyangium</taxon>
    </lineage>
</organism>
<feature type="transmembrane region" description="Helical" evidence="6">
    <location>
        <begin position="180"/>
        <end position="198"/>
    </location>
</feature>
<dbReference type="EMBL" id="WJIE01000003">
    <property type="protein sequence ID" value="MRG92805.1"/>
    <property type="molecule type" value="Genomic_DNA"/>
</dbReference>
<evidence type="ECO:0000313" key="7">
    <source>
        <dbReference type="EMBL" id="MRG92805.1"/>
    </source>
</evidence>
<dbReference type="AlphaFoldDB" id="A0A6N7PRF1"/>
<evidence type="ECO:0000256" key="3">
    <source>
        <dbReference type="ARBA" id="ARBA00022692"/>
    </source>
</evidence>
<feature type="transmembrane region" description="Helical" evidence="6">
    <location>
        <begin position="20"/>
        <end position="37"/>
    </location>
</feature>
<evidence type="ECO:0000256" key="2">
    <source>
        <dbReference type="ARBA" id="ARBA00008974"/>
    </source>
</evidence>
<feature type="transmembrane region" description="Helical" evidence="6">
    <location>
        <begin position="342"/>
        <end position="361"/>
    </location>
</feature>
<feature type="transmembrane region" description="Helical" evidence="6">
    <location>
        <begin position="147"/>
        <end position="168"/>
    </location>
</feature>
<dbReference type="GO" id="GO:0015205">
    <property type="term" value="F:nucleobase transmembrane transporter activity"/>
    <property type="evidence" value="ECO:0007669"/>
    <property type="project" value="TreeGrafter"/>
</dbReference>
<dbReference type="CDD" id="cd11485">
    <property type="entry name" value="SLC-NCS1sbd_YbbW-like"/>
    <property type="match status" value="1"/>
</dbReference>
<reference evidence="7 8" key="1">
    <citation type="submission" date="2019-10" db="EMBL/GenBank/DDBJ databases">
        <title>A soil myxobacterium in the family Polyangiaceae.</title>
        <authorList>
            <person name="Li Y."/>
            <person name="Wang J."/>
        </authorList>
    </citation>
    <scope>NUCLEOTIDE SEQUENCE [LARGE SCALE GENOMIC DNA]</scope>
    <source>
        <strain evidence="7 8">DSM 14734</strain>
    </source>
</reference>
<dbReference type="NCBIfam" id="TIGR00800">
    <property type="entry name" value="ncs1"/>
    <property type="match status" value="1"/>
</dbReference>
<feature type="transmembrane region" description="Helical" evidence="6">
    <location>
        <begin position="456"/>
        <end position="476"/>
    </location>
</feature>
<feature type="transmembrane region" description="Helical" evidence="6">
    <location>
        <begin position="259"/>
        <end position="283"/>
    </location>
</feature>
<evidence type="ECO:0000313" key="8">
    <source>
        <dbReference type="Proteomes" id="UP000440224"/>
    </source>
</evidence>
<proteinExistence type="inferred from homology"/>
<feature type="transmembrane region" description="Helical" evidence="6">
    <location>
        <begin position="218"/>
        <end position="238"/>
    </location>
</feature>